<dbReference type="Pfam" id="PF13191">
    <property type="entry name" value="AAA_16"/>
    <property type="match status" value="1"/>
</dbReference>
<dbReference type="GO" id="GO:0005737">
    <property type="term" value="C:cytoplasm"/>
    <property type="evidence" value="ECO:0007669"/>
    <property type="project" value="TreeGrafter"/>
</dbReference>
<keyword evidence="1" id="KW-0547">Nucleotide-binding</keyword>
<evidence type="ECO:0000256" key="1">
    <source>
        <dbReference type="ARBA" id="ARBA00022741"/>
    </source>
</evidence>
<keyword evidence="5" id="KW-1185">Reference proteome</keyword>
<dbReference type="Proteomes" id="UP000632740">
    <property type="component" value="Unassembled WGS sequence"/>
</dbReference>
<gene>
    <name evidence="4" type="ORF">Cch01nite_37540</name>
</gene>
<dbReference type="RefSeq" id="WP_203758041.1">
    <property type="nucleotide sequence ID" value="NZ_BONK01000015.1"/>
</dbReference>
<dbReference type="InterPro" id="IPR041664">
    <property type="entry name" value="AAA_16"/>
</dbReference>
<evidence type="ECO:0000259" key="3">
    <source>
        <dbReference type="Pfam" id="PF13191"/>
    </source>
</evidence>
<dbReference type="AlphaFoldDB" id="A0A919U0M1"/>
<dbReference type="SUPFAM" id="SSF52540">
    <property type="entry name" value="P-loop containing nucleoside triphosphate hydrolases"/>
    <property type="match status" value="1"/>
</dbReference>
<evidence type="ECO:0000313" key="4">
    <source>
        <dbReference type="EMBL" id="GIG23030.1"/>
    </source>
</evidence>
<protein>
    <recommendedName>
        <fullName evidence="3">Orc1-like AAA ATPase domain-containing protein</fullName>
    </recommendedName>
</protein>
<dbReference type="InterPro" id="IPR027417">
    <property type="entry name" value="P-loop_NTPase"/>
</dbReference>
<dbReference type="PANTHER" id="PTHR16305">
    <property type="entry name" value="TESTICULAR SOLUBLE ADENYLYL CYCLASE"/>
    <property type="match status" value="1"/>
</dbReference>
<organism evidence="4 5">
    <name type="scientific">Cellulomonas chitinilytica</name>
    <dbReference type="NCBI Taxonomy" id="398759"/>
    <lineage>
        <taxon>Bacteria</taxon>
        <taxon>Bacillati</taxon>
        <taxon>Actinomycetota</taxon>
        <taxon>Actinomycetes</taxon>
        <taxon>Micrococcales</taxon>
        <taxon>Cellulomonadaceae</taxon>
        <taxon>Cellulomonas</taxon>
    </lineage>
</organism>
<sequence>MSTSAEPGRTGPLVGRAAELDDLDDLLSTAAGGDGGTVLLEGEAGIGKTSLVEALASSARLLDVEMRTARASSMRSASFALLADALLADSRIGRGAGARGPVEGELTDLMEALHGEPASAWGSSASSARRERAVELFAALLRRRGDARPWVLVLEDVHLADDASLDVLLRLAREGAVPRALVVLTLRPVPYRPALSPVIAAWTRAGARYVELRPLSPSAVVELGERLAGGALGPSLRGTLSMTGGNPRLVADVVRTAQAAQALSATGGVLDTNGSGWLEPLATLIRSRLDYLGPDVLELLRQASVLGASFVVSDLASLVGDPVPDCWRTLRHGLAAGVVRARGDRLVFRHELVRSALYDGLEPTRRRALHARAAWALREAGAPVEIVSGHLERAR</sequence>
<evidence type="ECO:0000256" key="2">
    <source>
        <dbReference type="ARBA" id="ARBA00022840"/>
    </source>
</evidence>
<keyword evidence="2" id="KW-0067">ATP-binding</keyword>
<accession>A0A919U0M1</accession>
<feature type="domain" description="Orc1-like AAA ATPase" evidence="3">
    <location>
        <begin position="12"/>
        <end position="182"/>
    </location>
</feature>
<dbReference type="EMBL" id="BONK01000015">
    <property type="protein sequence ID" value="GIG23030.1"/>
    <property type="molecule type" value="Genomic_DNA"/>
</dbReference>
<dbReference type="PANTHER" id="PTHR16305:SF35">
    <property type="entry name" value="TRANSCRIPTIONAL ACTIVATOR DOMAIN"/>
    <property type="match status" value="1"/>
</dbReference>
<comment type="caution">
    <text evidence="4">The sequence shown here is derived from an EMBL/GenBank/DDBJ whole genome shotgun (WGS) entry which is preliminary data.</text>
</comment>
<dbReference type="Gene3D" id="3.40.50.300">
    <property type="entry name" value="P-loop containing nucleotide triphosphate hydrolases"/>
    <property type="match status" value="1"/>
</dbReference>
<name>A0A919U0M1_9CELL</name>
<reference evidence="4" key="1">
    <citation type="submission" date="2021-01" db="EMBL/GenBank/DDBJ databases">
        <title>Whole genome shotgun sequence of Cellulomonas chitinilytica NBRC 110799.</title>
        <authorList>
            <person name="Komaki H."/>
            <person name="Tamura T."/>
        </authorList>
    </citation>
    <scope>NUCLEOTIDE SEQUENCE</scope>
    <source>
        <strain evidence="4">NBRC 110799</strain>
    </source>
</reference>
<dbReference type="GO" id="GO:0005524">
    <property type="term" value="F:ATP binding"/>
    <property type="evidence" value="ECO:0007669"/>
    <property type="project" value="UniProtKB-KW"/>
</dbReference>
<dbReference type="GO" id="GO:0004016">
    <property type="term" value="F:adenylate cyclase activity"/>
    <property type="evidence" value="ECO:0007669"/>
    <property type="project" value="TreeGrafter"/>
</dbReference>
<proteinExistence type="predicted"/>
<evidence type="ECO:0000313" key="5">
    <source>
        <dbReference type="Proteomes" id="UP000632740"/>
    </source>
</evidence>